<feature type="non-terminal residue" evidence="1">
    <location>
        <position position="1"/>
    </location>
</feature>
<protein>
    <submittedName>
        <fullName evidence="1">Uncharacterized protein</fullName>
    </submittedName>
</protein>
<proteinExistence type="predicted"/>
<evidence type="ECO:0000313" key="1">
    <source>
        <dbReference type="EMBL" id="GAG03984.1"/>
    </source>
</evidence>
<reference evidence="1" key="1">
    <citation type="journal article" date="2014" name="Front. Microbiol.">
        <title>High frequency of phylogenetically diverse reductive dehalogenase-homologous genes in deep subseafloor sedimentary metagenomes.</title>
        <authorList>
            <person name="Kawai M."/>
            <person name="Futagami T."/>
            <person name="Toyoda A."/>
            <person name="Takaki Y."/>
            <person name="Nishi S."/>
            <person name="Hori S."/>
            <person name="Arai W."/>
            <person name="Tsubouchi T."/>
            <person name="Morono Y."/>
            <person name="Uchiyama I."/>
            <person name="Ito T."/>
            <person name="Fujiyama A."/>
            <person name="Inagaki F."/>
            <person name="Takami H."/>
        </authorList>
    </citation>
    <scope>NUCLEOTIDE SEQUENCE</scope>
    <source>
        <strain evidence="1">Expedition CK06-06</strain>
    </source>
</reference>
<dbReference type="AlphaFoldDB" id="X0UE18"/>
<gene>
    <name evidence="1" type="ORF">S01H1_45943</name>
</gene>
<name>X0UE18_9ZZZZ</name>
<accession>X0UE18</accession>
<dbReference type="EMBL" id="BARS01029391">
    <property type="protein sequence ID" value="GAG03984.1"/>
    <property type="molecule type" value="Genomic_DNA"/>
</dbReference>
<organism evidence="1">
    <name type="scientific">marine sediment metagenome</name>
    <dbReference type="NCBI Taxonomy" id="412755"/>
    <lineage>
        <taxon>unclassified sequences</taxon>
        <taxon>metagenomes</taxon>
        <taxon>ecological metagenomes</taxon>
    </lineage>
</organism>
<comment type="caution">
    <text evidence="1">The sequence shown here is derived from an EMBL/GenBank/DDBJ whole genome shotgun (WGS) entry which is preliminary data.</text>
</comment>
<sequence length="41" mass="5086">AENWEDQAKRTKEMFSEAGISIRFWEGNLVEIYRYRRTEKF</sequence>